<keyword evidence="7" id="KW-0812">Transmembrane</keyword>
<comment type="catalytic activity">
    <reaction evidence="12">
        <text>n isopentenyl diphosphate + (2E,6E)-farnesyl diphosphate = a di-trans,poly-cis-polyprenyl diphosphate + n diphosphate</text>
        <dbReference type="Rhea" id="RHEA:53008"/>
        <dbReference type="Rhea" id="RHEA-COMP:19494"/>
        <dbReference type="ChEBI" id="CHEBI:33019"/>
        <dbReference type="ChEBI" id="CHEBI:128769"/>
        <dbReference type="ChEBI" id="CHEBI:136960"/>
        <dbReference type="ChEBI" id="CHEBI:175763"/>
        <dbReference type="EC" id="2.5.1.87"/>
    </reaction>
</comment>
<dbReference type="AlphaFoldDB" id="A0A7J7L1F4"/>
<evidence type="ECO:0000256" key="9">
    <source>
        <dbReference type="ARBA" id="ARBA00022842"/>
    </source>
</evidence>
<evidence type="ECO:0000256" key="8">
    <source>
        <dbReference type="ARBA" id="ARBA00022824"/>
    </source>
</evidence>
<evidence type="ECO:0000256" key="11">
    <source>
        <dbReference type="ARBA" id="ARBA00023136"/>
    </source>
</evidence>
<name>A0A7J7L1F4_9MAGN</name>
<sequence length="225" mass="25477">MGLEFIYQNAEWMPSSTLCVRYGHFCLDYYGILSILLSAQVISSGTANTFQSYLISSGLLQKYKALDLTELQYLAIVVDSEEAHNTSKIVELLHWLSIVGVKNICLYDMDGVLKDSKEIILEELADRSYEKGTFSDQKQMTFEFSSFSDGKEGAAKAANFLCSKLWRTRTHLLLVYGLARCHLGFPAWKLRYTEIVHMGPLKAMKYGAIVKAIYKFATVRQNYGS</sequence>
<evidence type="ECO:0000256" key="4">
    <source>
        <dbReference type="ARBA" id="ARBA00005432"/>
    </source>
</evidence>
<dbReference type="GO" id="GO:0005789">
    <property type="term" value="C:endoplasmic reticulum membrane"/>
    <property type="evidence" value="ECO:0007669"/>
    <property type="project" value="UniProtKB-SubCell"/>
</dbReference>
<keyword evidence="11" id="KW-0472">Membrane</keyword>
<keyword evidence="8" id="KW-0256">Endoplasmic reticulum</keyword>
<evidence type="ECO:0000256" key="12">
    <source>
        <dbReference type="ARBA" id="ARBA00047353"/>
    </source>
</evidence>
<dbReference type="GO" id="GO:1904423">
    <property type="term" value="C:dehydrodolichyl diphosphate synthase complex"/>
    <property type="evidence" value="ECO:0007669"/>
    <property type="project" value="InterPro"/>
</dbReference>
<comment type="cofactor">
    <cofactor evidence="1">
        <name>Mg(2+)</name>
        <dbReference type="ChEBI" id="CHEBI:18420"/>
    </cofactor>
</comment>
<dbReference type="OrthoDB" id="19639at2759"/>
<dbReference type="UniPathway" id="UPA00378"/>
<evidence type="ECO:0000256" key="7">
    <source>
        <dbReference type="ARBA" id="ARBA00022692"/>
    </source>
</evidence>
<keyword evidence="10" id="KW-1133">Transmembrane helix</keyword>
<dbReference type="GO" id="GO:0045547">
    <property type="term" value="F:ditrans,polycis-polyprenyl diphosphate synthase [(2E,6E)-farnesyl diphosphate specific] activity"/>
    <property type="evidence" value="ECO:0007669"/>
    <property type="project" value="UniProtKB-EC"/>
</dbReference>
<organism evidence="13 14">
    <name type="scientific">Kingdonia uniflora</name>
    <dbReference type="NCBI Taxonomy" id="39325"/>
    <lineage>
        <taxon>Eukaryota</taxon>
        <taxon>Viridiplantae</taxon>
        <taxon>Streptophyta</taxon>
        <taxon>Embryophyta</taxon>
        <taxon>Tracheophyta</taxon>
        <taxon>Spermatophyta</taxon>
        <taxon>Magnoliopsida</taxon>
        <taxon>Ranunculales</taxon>
        <taxon>Circaeasteraceae</taxon>
        <taxon>Kingdonia</taxon>
    </lineage>
</organism>
<evidence type="ECO:0000313" key="13">
    <source>
        <dbReference type="EMBL" id="KAF6136443.1"/>
    </source>
</evidence>
<accession>A0A7J7L1F4</accession>
<evidence type="ECO:0000313" key="14">
    <source>
        <dbReference type="Proteomes" id="UP000541444"/>
    </source>
</evidence>
<gene>
    <name evidence="13" type="ORF">GIB67_028662</name>
</gene>
<protein>
    <recommendedName>
        <fullName evidence="5">ditrans,polycis-polyprenyl diphosphate synthase [(2E,6E)-farnesyldiphosphate specific]</fullName>
        <ecNumber evidence="5">2.5.1.87</ecNumber>
    </recommendedName>
</protein>
<keyword evidence="14" id="KW-1185">Reference proteome</keyword>
<keyword evidence="6" id="KW-0808">Transferase</keyword>
<comment type="caution">
    <text evidence="13">The sequence shown here is derived from an EMBL/GenBank/DDBJ whole genome shotgun (WGS) entry which is preliminary data.</text>
</comment>
<dbReference type="SUPFAM" id="SSF64005">
    <property type="entry name" value="Undecaprenyl diphosphate synthase"/>
    <property type="match status" value="1"/>
</dbReference>
<evidence type="ECO:0000256" key="6">
    <source>
        <dbReference type="ARBA" id="ARBA00022679"/>
    </source>
</evidence>
<keyword evidence="9" id="KW-0460">Magnesium</keyword>
<evidence type="ECO:0000256" key="2">
    <source>
        <dbReference type="ARBA" id="ARBA00004586"/>
    </source>
</evidence>
<dbReference type="PANTHER" id="PTHR21528:SF0">
    <property type="entry name" value="DEHYDRODOLICHYL DIPHOSPHATE SYNTHASE COMPLEX SUBUNIT NUS1"/>
    <property type="match status" value="1"/>
</dbReference>
<dbReference type="InterPro" id="IPR038887">
    <property type="entry name" value="Nus1/NgBR"/>
</dbReference>
<comment type="subcellular location">
    <subcellularLocation>
        <location evidence="2">Endoplasmic reticulum membrane</location>
    </subcellularLocation>
</comment>
<evidence type="ECO:0000256" key="1">
    <source>
        <dbReference type="ARBA" id="ARBA00001946"/>
    </source>
</evidence>
<evidence type="ECO:0000256" key="5">
    <source>
        <dbReference type="ARBA" id="ARBA00012596"/>
    </source>
</evidence>
<proteinExistence type="inferred from homology"/>
<evidence type="ECO:0000256" key="10">
    <source>
        <dbReference type="ARBA" id="ARBA00022989"/>
    </source>
</evidence>
<comment type="pathway">
    <text evidence="3">Protein modification; protein glycosylation.</text>
</comment>
<comment type="similarity">
    <text evidence="4">Belongs to the UPP synthase family.</text>
</comment>
<dbReference type="Proteomes" id="UP000541444">
    <property type="component" value="Unassembled WGS sequence"/>
</dbReference>
<reference evidence="13 14" key="1">
    <citation type="journal article" date="2020" name="IScience">
        <title>Genome Sequencing of the Endangered Kingdonia uniflora (Circaeasteraceae, Ranunculales) Reveals Potential Mechanisms of Evolutionary Specialization.</title>
        <authorList>
            <person name="Sun Y."/>
            <person name="Deng T."/>
            <person name="Zhang A."/>
            <person name="Moore M.J."/>
            <person name="Landis J.B."/>
            <person name="Lin N."/>
            <person name="Zhang H."/>
            <person name="Zhang X."/>
            <person name="Huang J."/>
            <person name="Zhang X."/>
            <person name="Sun H."/>
            <person name="Wang H."/>
        </authorList>
    </citation>
    <scope>NUCLEOTIDE SEQUENCE [LARGE SCALE GENOMIC DNA]</scope>
    <source>
        <strain evidence="13">TB1705</strain>
        <tissue evidence="13">Leaf</tissue>
    </source>
</reference>
<evidence type="ECO:0000256" key="3">
    <source>
        <dbReference type="ARBA" id="ARBA00004922"/>
    </source>
</evidence>
<dbReference type="PANTHER" id="PTHR21528">
    <property type="entry name" value="DEHYDRODOLICHYL DIPHOSPHATE SYNTHASE COMPLEX SUBUNIT NUS1"/>
    <property type="match status" value="1"/>
</dbReference>
<dbReference type="EC" id="2.5.1.87" evidence="5"/>
<dbReference type="InterPro" id="IPR036424">
    <property type="entry name" value="UPP_synth-like_sf"/>
</dbReference>
<dbReference type="EMBL" id="JACGCM010002698">
    <property type="protein sequence ID" value="KAF6136443.1"/>
    <property type="molecule type" value="Genomic_DNA"/>
</dbReference>